<evidence type="ECO:0000259" key="3">
    <source>
        <dbReference type="Pfam" id="PF00884"/>
    </source>
</evidence>
<accession>A7NRY5</accession>
<name>A7NRY5_ROSCS</name>
<dbReference type="InterPro" id="IPR000917">
    <property type="entry name" value="Sulfatase_N"/>
</dbReference>
<dbReference type="eggNOG" id="COG3119">
    <property type="taxonomic scope" value="Bacteria"/>
</dbReference>
<comment type="similarity">
    <text evidence="1">Belongs to the sulfatase family.</text>
</comment>
<protein>
    <submittedName>
        <fullName evidence="4">Sulfatase</fullName>
    </submittedName>
</protein>
<dbReference type="PANTHER" id="PTHR42693:SF53">
    <property type="entry name" value="ENDO-4-O-SULFATASE"/>
    <property type="match status" value="1"/>
</dbReference>
<organism evidence="4 5">
    <name type="scientific">Roseiflexus castenholzii (strain DSM 13941 / HLO8)</name>
    <dbReference type="NCBI Taxonomy" id="383372"/>
    <lineage>
        <taxon>Bacteria</taxon>
        <taxon>Bacillati</taxon>
        <taxon>Chloroflexota</taxon>
        <taxon>Chloroflexia</taxon>
        <taxon>Chloroflexales</taxon>
        <taxon>Roseiflexineae</taxon>
        <taxon>Roseiflexaceae</taxon>
        <taxon>Roseiflexus</taxon>
    </lineage>
</organism>
<keyword evidence="2" id="KW-0378">Hydrolase</keyword>
<dbReference type="SUPFAM" id="SSF53649">
    <property type="entry name" value="Alkaline phosphatase-like"/>
    <property type="match status" value="1"/>
</dbReference>
<dbReference type="Gene3D" id="3.40.720.10">
    <property type="entry name" value="Alkaline Phosphatase, subunit A"/>
    <property type="match status" value="1"/>
</dbReference>
<evidence type="ECO:0000313" key="5">
    <source>
        <dbReference type="Proteomes" id="UP000000263"/>
    </source>
</evidence>
<dbReference type="Gene3D" id="3.30.1120.10">
    <property type="match status" value="1"/>
</dbReference>
<dbReference type="KEGG" id="rca:Rcas_4305"/>
<dbReference type="OrthoDB" id="9762324at2"/>
<evidence type="ECO:0000256" key="1">
    <source>
        <dbReference type="ARBA" id="ARBA00008779"/>
    </source>
</evidence>
<evidence type="ECO:0000256" key="2">
    <source>
        <dbReference type="ARBA" id="ARBA00022801"/>
    </source>
</evidence>
<gene>
    <name evidence="4" type="ordered locus">Rcas_4305</name>
</gene>
<dbReference type="InterPro" id="IPR017850">
    <property type="entry name" value="Alkaline_phosphatase_core_sf"/>
</dbReference>
<feature type="domain" description="Sulfatase N-terminal" evidence="3">
    <location>
        <begin position="5"/>
        <end position="373"/>
    </location>
</feature>
<reference evidence="4 5" key="1">
    <citation type="submission" date="2007-08" db="EMBL/GenBank/DDBJ databases">
        <title>Complete sequence of Roseiflexus castenholzii DSM 13941.</title>
        <authorList>
            <consortium name="US DOE Joint Genome Institute"/>
            <person name="Copeland A."/>
            <person name="Lucas S."/>
            <person name="Lapidus A."/>
            <person name="Barry K."/>
            <person name="Glavina del Rio T."/>
            <person name="Dalin E."/>
            <person name="Tice H."/>
            <person name="Pitluck S."/>
            <person name="Thompson L.S."/>
            <person name="Brettin T."/>
            <person name="Bruce D."/>
            <person name="Detter J.C."/>
            <person name="Han C."/>
            <person name="Tapia R."/>
            <person name="Schmutz J."/>
            <person name="Larimer F."/>
            <person name="Land M."/>
            <person name="Hauser L."/>
            <person name="Kyrpides N."/>
            <person name="Mikhailova N."/>
            <person name="Bryant D.A."/>
            <person name="Hanada S."/>
            <person name="Tsukatani Y."/>
            <person name="Richardson P."/>
        </authorList>
    </citation>
    <scope>NUCLEOTIDE SEQUENCE [LARGE SCALE GENOMIC DNA]</scope>
    <source>
        <strain evidence="5">DSM 13941 / HLO8</strain>
    </source>
</reference>
<sequence>MSRRPDIVLLVLDTQRIDRLSCYGYSRPTSPHLDDLAADATLFRRVFATSQWTIPSHASMFTGLYAAEHMTNQSSAALPASIPTLAERLRDGGYMTAAFCNNPLVGVVNNGLRRGFESFLNYSGLMTSRPNQAGAHPGIISRYRQWFKGRLAETLNRIQDAFAHSETMLEFAFTPLMVPLWQTALSFKGNTPKSLNDAARLLIERRGVARNQPIFAFINVMGVHTPYHPDRRMLERFAPEVIRNREAARYVRRFNSDVFGWLAPFSGVDERYHHVLSDVYDAEVATQDAHIGAFLRRLRESGVLDRTLLLVCADHGDHLGEKGLIGHTVSAYNELVHVPLMVRDPFGDFQRSAVVDHTVSLRRVFHTLLSAAGLASSIERDRSLAQTPTADPEGGAVFVEAEPLQNVLGIMLRRQPDLARARRFDQPRRAVISGSHKLIQTGNDHVELYDLDADPRETVDLAAILPERVEELQERLSAFVRRISASAPSIRRAEGVDDPAVQRRLKELGYLE</sequence>
<dbReference type="GO" id="GO:0004065">
    <property type="term" value="F:arylsulfatase activity"/>
    <property type="evidence" value="ECO:0007669"/>
    <property type="project" value="TreeGrafter"/>
</dbReference>
<proteinExistence type="inferred from homology"/>
<dbReference type="HOGENOM" id="CLU_006332_14_1_0"/>
<dbReference type="PANTHER" id="PTHR42693">
    <property type="entry name" value="ARYLSULFATASE FAMILY MEMBER"/>
    <property type="match status" value="1"/>
</dbReference>
<dbReference type="RefSeq" id="WP_012122752.1">
    <property type="nucleotide sequence ID" value="NC_009767.1"/>
</dbReference>
<dbReference type="EMBL" id="CP000804">
    <property type="protein sequence ID" value="ABU60331.1"/>
    <property type="molecule type" value="Genomic_DNA"/>
</dbReference>
<dbReference type="CDD" id="cd16148">
    <property type="entry name" value="sulfatase_like"/>
    <property type="match status" value="1"/>
</dbReference>
<dbReference type="Pfam" id="PF00884">
    <property type="entry name" value="Sulfatase"/>
    <property type="match status" value="1"/>
</dbReference>
<dbReference type="AlphaFoldDB" id="A7NRY5"/>
<dbReference type="STRING" id="383372.Rcas_4305"/>
<evidence type="ECO:0000313" key="4">
    <source>
        <dbReference type="EMBL" id="ABU60331.1"/>
    </source>
</evidence>
<dbReference type="InterPro" id="IPR050738">
    <property type="entry name" value="Sulfatase"/>
</dbReference>
<keyword evidence="5" id="KW-1185">Reference proteome</keyword>
<dbReference type="Proteomes" id="UP000000263">
    <property type="component" value="Chromosome"/>
</dbReference>